<keyword evidence="3" id="KW-0472">Membrane</keyword>
<proteinExistence type="predicted"/>
<keyword evidence="5" id="KW-0449">Lipoprotein</keyword>
<accession>A0A7W9HJ74</accession>
<keyword evidence="2 6" id="KW-0732">Signal</keyword>
<dbReference type="EMBL" id="JACHMO010000001">
    <property type="protein sequence ID" value="MBB5803120.1"/>
    <property type="molecule type" value="Genomic_DNA"/>
</dbReference>
<protein>
    <submittedName>
        <fullName evidence="7">Multiple sugar transport system substrate-binding protein</fullName>
    </submittedName>
</protein>
<dbReference type="InterPro" id="IPR050490">
    <property type="entry name" value="Bact_solute-bd_prot1"/>
</dbReference>
<evidence type="ECO:0000313" key="8">
    <source>
        <dbReference type="Proteomes" id="UP000552097"/>
    </source>
</evidence>
<dbReference type="Pfam" id="PF01547">
    <property type="entry name" value="SBP_bac_1"/>
    <property type="match status" value="1"/>
</dbReference>
<evidence type="ECO:0000256" key="3">
    <source>
        <dbReference type="ARBA" id="ARBA00023136"/>
    </source>
</evidence>
<dbReference type="PROSITE" id="PS51257">
    <property type="entry name" value="PROKAR_LIPOPROTEIN"/>
    <property type="match status" value="1"/>
</dbReference>
<organism evidence="7 8">
    <name type="scientific">Saccharothrix ecbatanensis</name>
    <dbReference type="NCBI Taxonomy" id="1105145"/>
    <lineage>
        <taxon>Bacteria</taxon>
        <taxon>Bacillati</taxon>
        <taxon>Actinomycetota</taxon>
        <taxon>Actinomycetes</taxon>
        <taxon>Pseudonocardiales</taxon>
        <taxon>Pseudonocardiaceae</taxon>
        <taxon>Saccharothrix</taxon>
    </lineage>
</organism>
<keyword evidence="1" id="KW-1003">Cell membrane</keyword>
<dbReference type="PANTHER" id="PTHR43649">
    <property type="entry name" value="ARABINOSE-BINDING PROTEIN-RELATED"/>
    <property type="match status" value="1"/>
</dbReference>
<evidence type="ECO:0000256" key="1">
    <source>
        <dbReference type="ARBA" id="ARBA00022475"/>
    </source>
</evidence>
<feature type="signal peptide" evidence="6">
    <location>
        <begin position="1"/>
        <end position="22"/>
    </location>
</feature>
<keyword evidence="7" id="KW-0813">Transport</keyword>
<sequence>MRDKLWNKFGAVAATAALSLVAACGGGQDPAAQSGPAEITFWSWTKGSAEVVDAFNKAQSDVRVKFEQIPAGAAGGYTKMSNAVKAGNAPDVMNIEYPVLPDFVSQGSLADLTKAVEGVKGEFPEQIRGLTELGGKTWAVPLDASPMVFYYRKDFFEANKIALPTTWDEYRAAAAAVKQAAPASRIGTFFPDDPGHFASFAWQAGGRWFGTSGDRWEVSIDDGPTKKVADYWAGLVRDDLVRVQGAFSQEWNADLKSSGTVGYLGASWGAGSALRNSLPEQAGKWAVAPLPHWGEPAGGMYGGSTFAVGKDSKQVDAAVKFITWMTTDEKAVTTRIGVAKSTMYPAAADLGPAAAKSSDPAFFGGQDAYAEFTAAAGQVKPGWTWGPSMFQTNSALKDSFGTVTSGGSLADALTQAQKSTVEELRKRGLNVGP</sequence>
<keyword evidence="8" id="KW-1185">Reference proteome</keyword>
<evidence type="ECO:0000256" key="6">
    <source>
        <dbReference type="SAM" id="SignalP"/>
    </source>
</evidence>
<name>A0A7W9HJ74_9PSEU</name>
<dbReference type="CDD" id="cd13585">
    <property type="entry name" value="PBP2_TMBP_like"/>
    <property type="match status" value="1"/>
</dbReference>
<evidence type="ECO:0000256" key="4">
    <source>
        <dbReference type="ARBA" id="ARBA00023139"/>
    </source>
</evidence>
<dbReference type="Proteomes" id="UP000552097">
    <property type="component" value="Unassembled WGS sequence"/>
</dbReference>
<gene>
    <name evidence="7" type="ORF">F4560_002888</name>
</gene>
<keyword evidence="4" id="KW-0564">Palmitate</keyword>
<evidence type="ECO:0000256" key="2">
    <source>
        <dbReference type="ARBA" id="ARBA00022729"/>
    </source>
</evidence>
<dbReference type="InterPro" id="IPR006059">
    <property type="entry name" value="SBP"/>
</dbReference>
<evidence type="ECO:0000256" key="5">
    <source>
        <dbReference type="ARBA" id="ARBA00023288"/>
    </source>
</evidence>
<evidence type="ECO:0000313" key="7">
    <source>
        <dbReference type="EMBL" id="MBB5803120.1"/>
    </source>
</evidence>
<dbReference type="AlphaFoldDB" id="A0A7W9HJ74"/>
<dbReference type="PANTHER" id="PTHR43649:SF33">
    <property type="entry name" value="POLYGALACTURONAN_RHAMNOGALACTURONAN-BINDING PROTEIN YTCQ"/>
    <property type="match status" value="1"/>
</dbReference>
<dbReference type="SUPFAM" id="SSF53850">
    <property type="entry name" value="Periplasmic binding protein-like II"/>
    <property type="match status" value="1"/>
</dbReference>
<comment type="caution">
    <text evidence="7">The sequence shown here is derived from an EMBL/GenBank/DDBJ whole genome shotgun (WGS) entry which is preliminary data.</text>
</comment>
<dbReference type="RefSeq" id="WP_184920272.1">
    <property type="nucleotide sequence ID" value="NZ_JACHMO010000001.1"/>
</dbReference>
<feature type="chain" id="PRO_5038743645" evidence="6">
    <location>
        <begin position="23"/>
        <end position="433"/>
    </location>
</feature>
<keyword evidence="7" id="KW-0762">Sugar transport</keyword>
<reference evidence="7 8" key="1">
    <citation type="submission" date="2020-08" db="EMBL/GenBank/DDBJ databases">
        <title>Sequencing the genomes of 1000 actinobacteria strains.</title>
        <authorList>
            <person name="Klenk H.-P."/>
        </authorList>
    </citation>
    <scope>NUCLEOTIDE SEQUENCE [LARGE SCALE GENOMIC DNA]</scope>
    <source>
        <strain evidence="7 8">DSM 45486</strain>
    </source>
</reference>
<dbReference type="Gene3D" id="3.40.190.10">
    <property type="entry name" value="Periplasmic binding protein-like II"/>
    <property type="match status" value="1"/>
</dbReference>